<dbReference type="Proteomes" id="UP001140206">
    <property type="component" value="Chromosome 4"/>
</dbReference>
<keyword evidence="5" id="KW-1185">Reference proteome</keyword>
<dbReference type="EMBL" id="JAMFTS010000001">
    <property type="protein sequence ID" value="KAJ4816848.1"/>
    <property type="molecule type" value="Genomic_DNA"/>
</dbReference>
<dbReference type="Proteomes" id="UP001140206">
    <property type="component" value="Chromosome 1"/>
</dbReference>
<comment type="caution">
    <text evidence="3">The sequence shown here is derived from an EMBL/GenBank/DDBJ whole genome shotgun (WGS) entry which is preliminary data.</text>
</comment>
<evidence type="ECO:0000313" key="5">
    <source>
        <dbReference type="Proteomes" id="UP001140206"/>
    </source>
</evidence>
<dbReference type="AlphaFoldDB" id="A0AAV8FIF7"/>
<name>A0AAV8FIF7_9POAL</name>
<keyword evidence="3" id="KW-0413">Isomerase</keyword>
<evidence type="ECO:0000313" key="2">
    <source>
        <dbReference type="EMBL" id="KAJ4764138.1"/>
    </source>
</evidence>
<evidence type="ECO:0000313" key="3">
    <source>
        <dbReference type="EMBL" id="KAJ4793033.1"/>
    </source>
</evidence>
<dbReference type="GO" id="GO:0016853">
    <property type="term" value="F:isomerase activity"/>
    <property type="evidence" value="ECO:0007669"/>
    <property type="project" value="UniProtKB-KW"/>
</dbReference>
<feature type="region of interest" description="Disordered" evidence="1">
    <location>
        <begin position="74"/>
        <end position="103"/>
    </location>
</feature>
<dbReference type="EMBL" id="JAMFTS010000002">
    <property type="protein sequence ID" value="KAJ4793033.1"/>
    <property type="molecule type" value="Genomic_DNA"/>
</dbReference>
<evidence type="ECO:0000313" key="4">
    <source>
        <dbReference type="EMBL" id="KAJ4816848.1"/>
    </source>
</evidence>
<reference evidence="3" key="1">
    <citation type="submission" date="2022-08" db="EMBL/GenBank/DDBJ databases">
        <authorList>
            <person name="Marques A."/>
        </authorList>
    </citation>
    <scope>NUCLEOTIDE SEQUENCE</scope>
    <source>
        <strain evidence="3">RhyPub2mFocal</strain>
        <tissue evidence="3">Leaves</tissue>
    </source>
</reference>
<gene>
    <name evidence="4" type="ORF">LUZ62_029414</name>
    <name evidence="3" type="ORF">LUZ62_044279</name>
    <name evidence="2" type="ORF">LUZ62_074513</name>
</gene>
<proteinExistence type="predicted"/>
<sequence length="246" mass="26930">MTWQDLTSLVLLSTNNEVNQTSVLVPVVRVWQGEETLRQTERWKDMARVIPISNAFPCSLNPTARNRYRHCQVAPPHAASDDGGETDNKSDETTSSSADPDFDRRIAELTSRYGLGKKGKKNEYRRLRNTGLPKSALKAAKAPVMLPPVPLKDPTSATGVPVQVGFSPYSERINGYIAGLGLTALLLVELGSGQSVIKYHTPGIVFLQIYTAASVAAVFVKYEKEKISVWPKSRAADSAMPTVTDK</sequence>
<organism evidence="3 5">
    <name type="scientific">Rhynchospora pubera</name>
    <dbReference type="NCBI Taxonomy" id="906938"/>
    <lineage>
        <taxon>Eukaryota</taxon>
        <taxon>Viridiplantae</taxon>
        <taxon>Streptophyta</taxon>
        <taxon>Embryophyta</taxon>
        <taxon>Tracheophyta</taxon>
        <taxon>Spermatophyta</taxon>
        <taxon>Magnoliopsida</taxon>
        <taxon>Liliopsida</taxon>
        <taxon>Poales</taxon>
        <taxon>Cyperaceae</taxon>
        <taxon>Cyperoideae</taxon>
        <taxon>Rhynchosporeae</taxon>
        <taxon>Rhynchospora</taxon>
    </lineage>
</organism>
<protein>
    <submittedName>
        <fullName evidence="3">FKBP-type peptidyl-prolyl cis-trans isomerase</fullName>
    </submittedName>
</protein>
<evidence type="ECO:0000256" key="1">
    <source>
        <dbReference type="SAM" id="MobiDB-lite"/>
    </source>
</evidence>
<dbReference type="Proteomes" id="UP001140206">
    <property type="component" value="Chromosome 2"/>
</dbReference>
<dbReference type="EMBL" id="JAMFTS010000004">
    <property type="protein sequence ID" value="KAJ4764138.1"/>
    <property type="molecule type" value="Genomic_DNA"/>
</dbReference>
<accession>A0AAV8FIF7</accession>